<dbReference type="CDD" id="cd07576">
    <property type="entry name" value="R-amidase_like"/>
    <property type="match status" value="1"/>
</dbReference>
<dbReference type="AlphaFoldDB" id="A0A919GSY8"/>
<comment type="similarity">
    <text evidence="1">Belongs to the carbon-nitrogen hydrolase superfamily. NIT1/NIT2 family.</text>
</comment>
<evidence type="ECO:0000259" key="3">
    <source>
        <dbReference type="PROSITE" id="PS50263"/>
    </source>
</evidence>
<dbReference type="GO" id="GO:0050126">
    <property type="term" value="F:N-carbamoylputrescine amidase activity"/>
    <property type="evidence" value="ECO:0007669"/>
    <property type="project" value="TreeGrafter"/>
</dbReference>
<dbReference type="Gene3D" id="3.60.110.10">
    <property type="entry name" value="Carbon-nitrogen hydrolase"/>
    <property type="match status" value="1"/>
</dbReference>
<dbReference type="Pfam" id="PF00795">
    <property type="entry name" value="CN_hydrolase"/>
    <property type="match status" value="1"/>
</dbReference>
<reference evidence="4" key="1">
    <citation type="journal article" date="2014" name="Int. J. Syst. Evol. Microbiol.">
        <title>Complete genome sequence of Corynebacterium casei LMG S-19264T (=DSM 44701T), isolated from a smear-ripened cheese.</title>
        <authorList>
            <consortium name="US DOE Joint Genome Institute (JGI-PGF)"/>
            <person name="Walter F."/>
            <person name="Albersmeier A."/>
            <person name="Kalinowski J."/>
            <person name="Ruckert C."/>
        </authorList>
    </citation>
    <scope>NUCLEOTIDE SEQUENCE</scope>
    <source>
        <strain evidence="4">JCM 5069</strain>
    </source>
</reference>
<evidence type="ECO:0000313" key="4">
    <source>
        <dbReference type="EMBL" id="GHH88950.1"/>
    </source>
</evidence>
<dbReference type="PROSITE" id="PS01227">
    <property type="entry name" value="UPF0012"/>
    <property type="match status" value="1"/>
</dbReference>
<dbReference type="InterPro" id="IPR050345">
    <property type="entry name" value="Aliph_Amidase/BUP"/>
</dbReference>
<evidence type="ECO:0000256" key="1">
    <source>
        <dbReference type="ARBA" id="ARBA00010613"/>
    </source>
</evidence>
<sequence length="275" mass="28628">MSTLHVALLQSQGCPGSVPANLELLDAEAGKAAAADCDLLVTPELFLTGYGVGEALPRLADEAREAGSEVDRIAALHRIAIVCGLPEAAGGVLYNAARLTGPDGAPLAHYRKTHLWGPYERAWFTPGDLAIAQARLRGVTVGLLICYDVEFPEAVRAHALAGTDLLAVPTALPRTGAFVAETLVPARAFESQLHIAYANRTGTEGGFDFAGLSTLAGPGGRPGPRAGSGTELLLGHVDTDTLAASRTAHPYLADHRPDLYTARRVSGRTAPTTAP</sequence>
<evidence type="ECO:0000313" key="5">
    <source>
        <dbReference type="Proteomes" id="UP000603708"/>
    </source>
</evidence>
<reference evidence="4" key="2">
    <citation type="submission" date="2020-09" db="EMBL/GenBank/DDBJ databases">
        <authorList>
            <person name="Sun Q."/>
            <person name="Ohkuma M."/>
        </authorList>
    </citation>
    <scope>NUCLEOTIDE SEQUENCE</scope>
    <source>
        <strain evidence="4">JCM 5069</strain>
    </source>
</reference>
<dbReference type="RefSeq" id="WP_189939216.1">
    <property type="nucleotide sequence ID" value="NZ_BNCD01000047.1"/>
</dbReference>
<organism evidence="4 5">
    <name type="scientific">Streptomyces sulfonofaciens</name>
    <dbReference type="NCBI Taxonomy" id="68272"/>
    <lineage>
        <taxon>Bacteria</taxon>
        <taxon>Bacillati</taxon>
        <taxon>Actinomycetota</taxon>
        <taxon>Actinomycetes</taxon>
        <taxon>Kitasatosporales</taxon>
        <taxon>Streptomycetaceae</taxon>
        <taxon>Streptomyces</taxon>
    </lineage>
</organism>
<dbReference type="Proteomes" id="UP000603708">
    <property type="component" value="Unassembled WGS sequence"/>
</dbReference>
<protein>
    <submittedName>
        <fullName evidence="4">Hydrolase</fullName>
    </submittedName>
</protein>
<gene>
    <name evidence="4" type="ORF">GCM10018793_70460</name>
</gene>
<dbReference type="PANTHER" id="PTHR43674:SF2">
    <property type="entry name" value="BETA-UREIDOPROPIONASE"/>
    <property type="match status" value="1"/>
</dbReference>
<dbReference type="PROSITE" id="PS50263">
    <property type="entry name" value="CN_HYDROLASE"/>
    <property type="match status" value="1"/>
</dbReference>
<keyword evidence="5" id="KW-1185">Reference proteome</keyword>
<evidence type="ECO:0000256" key="2">
    <source>
        <dbReference type="ARBA" id="ARBA00022801"/>
    </source>
</evidence>
<dbReference type="GO" id="GO:0033388">
    <property type="term" value="P:putrescine biosynthetic process from arginine"/>
    <property type="evidence" value="ECO:0007669"/>
    <property type="project" value="TreeGrafter"/>
</dbReference>
<comment type="caution">
    <text evidence="4">The sequence shown here is derived from an EMBL/GenBank/DDBJ whole genome shotgun (WGS) entry which is preliminary data.</text>
</comment>
<dbReference type="SUPFAM" id="SSF56317">
    <property type="entry name" value="Carbon-nitrogen hydrolase"/>
    <property type="match status" value="1"/>
</dbReference>
<dbReference type="InterPro" id="IPR003010">
    <property type="entry name" value="C-N_Hydrolase"/>
</dbReference>
<dbReference type="EMBL" id="BNCD01000047">
    <property type="protein sequence ID" value="GHH88950.1"/>
    <property type="molecule type" value="Genomic_DNA"/>
</dbReference>
<name>A0A919GSY8_9ACTN</name>
<feature type="domain" description="CN hydrolase" evidence="3">
    <location>
        <begin position="4"/>
        <end position="239"/>
    </location>
</feature>
<proteinExistence type="inferred from homology"/>
<dbReference type="InterPro" id="IPR044083">
    <property type="entry name" value="RamA-like"/>
</dbReference>
<accession>A0A919GSY8</accession>
<keyword evidence="2 4" id="KW-0378">Hydrolase</keyword>
<dbReference type="InterPro" id="IPR036526">
    <property type="entry name" value="C-N_Hydrolase_sf"/>
</dbReference>
<dbReference type="PANTHER" id="PTHR43674">
    <property type="entry name" value="NITRILASE C965.09-RELATED"/>
    <property type="match status" value="1"/>
</dbReference>
<dbReference type="InterPro" id="IPR001110">
    <property type="entry name" value="UPF0012_CS"/>
</dbReference>